<evidence type="ECO:0000256" key="5">
    <source>
        <dbReference type="ARBA" id="ARBA00022448"/>
    </source>
</evidence>
<evidence type="ECO:0000256" key="6">
    <source>
        <dbReference type="ARBA" id="ARBA00022723"/>
    </source>
</evidence>
<dbReference type="PANTHER" id="PTHR13172">
    <property type="entry name" value="MITOCHONDRIAL IMPORT INNER MEMBRANE TRANSLOCASE SUBUNIT TIM9B"/>
    <property type="match status" value="1"/>
</dbReference>
<evidence type="ECO:0000256" key="9">
    <source>
        <dbReference type="ARBA" id="ARBA00022927"/>
    </source>
</evidence>
<reference evidence="14 15" key="1">
    <citation type="submission" date="2017-11" db="EMBL/GenBank/DDBJ databases">
        <title>De novo assembly and phasing of dikaryotic genomes from two isolates of Puccinia coronata f. sp. avenae, the causal agent of oat crown rust.</title>
        <authorList>
            <person name="Miller M.E."/>
            <person name="Zhang Y."/>
            <person name="Omidvar V."/>
            <person name="Sperschneider J."/>
            <person name="Schwessinger B."/>
            <person name="Raley C."/>
            <person name="Palmer J.M."/>
            <person name="Garnica D."/>
            <person name="Upadhyaya N."/>
            <person name="Rathjen J."/>
            <person name="Taylor J.M."/>
            <person name="Park R.F."/>
            <person name="Dodds P.N."/>
            <person name="Hirsch C.D."/>
            <person name="Kianian S.F."/>
            <person name="Figueroa M."/>
        </authorList>
    </citation>
    <scope>NUCLEOTIDE SEQUENCE [LARGE SCALE GENOMIC DNA]</scope>
    <source>
        <strain evidence="14">12SD80</strain>
    </source>
</reference>
<keyword evidence="10" id="KW-0811">Translocation</keyword>
<dbReference type="Pfam" id="PF02953">
    <property type="entry name" value="zf-Tim10_DDP"/>
    <property type="match status" value="1"/>
</dbReference>
<dbReference type="GO" id="GO:0015031">
    <property type="term" value="P:protein transport"/>
    <property type="evidence" value="ECO:0007669"/>
    <property type="project" value="UniProtKB-KW"/>
</dbReference>
<evidence type="ECO:0000256" key="3">
    <source>
        <dbReference type="ARBA" id="ARBA00013978"/>
    </source>
</evidence>
<sequence>MCAVRPRPGCCAGSRAAHCGARAPTDRAVNPTGIQVFRLSDLNRLKPIRTHRFNSYHTHLSEVQDGRFISQLAGLSPFESPYRTEADEGFLKLYSSLVERCFTSCCQDFTSRALSSKEESCVNNCADKFLKHSERVGARFSEHNAEMMQKRS</sequence>
<organism evidence="14 15">
    <name type="scientific">Puccinia coronata f. sp. avenae</name>
    <dbReference type="NCBI Taxonomy" id="200324"/>
    <lineage>
        <taxon>Eukaryota</taxon>
        <taxon>Fungi</taxon>
        <taxon>Dikarya</taxon>
        <taxon>Basidiomycota</taxon>
        <taxon>Pucciniomycotina</taxon>
        <taxon>Pucciniomycetes</taxon>
        <taxon>Pucciniales</taxon>
        <taxon>Pucciniaceae</taxon>
        <taxon>Puccinia</taxon>
    </lineage>
</organism>
<dbReference type="GO" id="GO:0046872">
    <property type="term" value="F:metal ion binding"/>
    <property type="evidence" value="ECO:0007669"/>
    <property type="project" value="UniProtKB-KW"/>
</dbReference>
<comment type="subcellular location">
    <subcellularLocation>
        <location evidence="1">Mitochondrion inner membrane</location>
        <topology evidence="1">Peripheral membrane protein</topology>
        <orientation evidence="1">Intermembrane side</orientation>
    </subcellularLocation>
</comment>
<dbReference type="InterPro" id="IPR004217">
    <property type="entry name" value="Tim10-like"/>
</dbReference>
<keyword evidence="9" id="KW-0653">Protein transport</keyword>
<evidence type="ECO:0000256" key="12">
    <source>
        <dbReference type="ARBA" id="ARBA00023157"/>
    </source>
</evidence>
<dbReference type="Proteomes" id="UP000235392">
    <property type="component" value="Unassembled WGS sequence"/>
</dbReference>
<dbReference type="Gene3D" id="1.10.287.810">
    <property type="entry name" value="Mitochondrial import inner membrane translocase subunit tim13 like domains"/>
    <property type="match status" value="1"/>
</dbReference>
<gene>
    <name evidence="14" type="ORF">PCASD_25674</name>
</gene>
<keyword evidence="11" id="KW-0496">Mitochondrion</keyword>
<accession>A0A2N5S1Y0</accession>
<keyword evidence="12" id="KW-1015">Disulfide bond</keyword>
<evidence type="ECO:0000256" key="11">
    <source>
        <dbReference type="ARBA" id="ARBA00023128"/>
    </source>
</evidence>
<evidence type="ECO:0000313" key="14">
    <source>
        <dbReference type="EMBL" id="PLW07251.1"/>
    </source>
</evidence>
<evidence type="ECO:0000256" key="1">
    <source>
        <dbReference type="ARBA" id="ARBA00004137"/>
    </source>
</evidence>
<evidence type="ECO:0000256" key="4">
    <source>
        <dbReference type="ARBA" id="ARBA00014532"/>
    </source>
</evidence>
<comment type="similarity">
    <text evidence="2">Belongs to the small Tim family.</text>
</comment>
<dbReference type="AlphaFoldDB" id="A0A2N5S1Y0"/>
<keyword evidence="7" id="KW-0472">Membrane</keyword>
<protein>
    <recommendedName>
        <fullName evidence="3">Mitochondrial import inner membrane translocase subunit TIM9</fullName>
    </recommendedName>
    <alternativeName>
        <fullName evidence="4">Mitochondrial import inner membrane translocase subunit Tim9</fullName>
    </alternativeName>
</protein>
<dbReference type="EMBL" id="PGCI01001145">
    <property type="protein sequence ID" value="PLW07251.1"/>
    <property type="molecule type" value="Genomic_DNA"/>
</dbReference>
<feature type="domain" description="Tim10-like" evidence="13">
    <location>
        <begin position="90"/>
        <end position="142"/>
    </location>
</feature>
<dbReference type="SUPFAM" id="SSF144122">
    <property type="entry name" value="Tim10-like"/>
    <property type="match status" value="1"/>
</dbReference>
<evidence type="ECO:0000256" key="2">
    <source>
        <dbReference type="ARBA" id="ARBA00006720"/>
    </source>
</evidence>
<proteinExistence type="inferred from homology"/>
<keyword evidence="8" id="KW-0862">Zinc</keyword>
<evidence type="ECO:0000256" key="7">
    <source>
        <dbReference type="ARBA" id="ARBA00022792"/>
    </source>
</evidence>
<evidence type="ECO:0000259" key="13">
    <source>
        <dbReference type="Pfam" id="PF02953"/>
    </source>
</evidence>
<comment type="caution">
    <text evidence="14">The sequence shown here is derived from an EMBL/GenBank/DDBJ whole genome shotgun (WGS) entry which is preliminary data.</text>
</comment>
<evidence type="ECO:0000313" key="15">
    <source>
        <dbReference type="Proteomes" id="UP000235392"/>
    </source>
</evidence>
<dbReference type="InterPro" id="IPR050673">
    <property type="entry name" value="Mito_inner_translocase_sub"/>
</dbReference>
<evidence type="ECO:0000256" key="10">
    <source>
        <dbReference type="ARBA" id="ARBA00023010"/>
    </source>
</evidence>
<dbReference type="GO" id="GO:0005743">
    <property type="term" value="C:mitochondrial inner membrane"/>
    <property type="evidence" value="ECO:0007669"/>
    <property type="project" value="UniProtKB-SubCell"/>
</dbReference>
<evidence type="ECO:0000256" key="8">
    <source>
        <dbReference type="ARBA" id="ARBA00022833"/>
    </source>
</evidence>
<keyword evidence="6" id="KW-0479">Metal-binding</keyword>
<keyword evidence="5" id="KW-0813">Transport</keyword>
<keyword evidence="7" id="KW-0999">Mitochondrion inner membrane</keyword>
<name>A0A2N5S1Y0_9BASI</name>
<dbReference type="InterPro" id="IPR035427">
    <property type="entry name" value="Tim10-like_dom_sf"/>
</dbReference>